<organism evidence="3 4">
    <name type="scientific">Psittacicella hinzii</name>
    <dbReference type="NCBI Taxonomy" id="2028575"/>
    <lineage>
        <taxon>Bacteria</taxon>
        <taxon>Pseudomonadati</taxon>
        <taxon>Pseudomonadota</taxon>
        <taxon>Gammaproteobacteria</taxon>
        <taxon>Pasteurellales</taxon>
        <taxon>Psittacicellaceae</taxon>
        <taxon>Psittacicella</taxon>
    </lineage>
</organism>
<dbReference type="EMBL" id="NRHC01000094">
    <property type="protein sequence ID" value="RIY31428.1"/>
    <property type="molecule type" value="Genomic_DNA"/>
</dbReference>
<keyword evidence="4" id="KW-1185">Reference proteome</keyword>
<protein>
    <recommendedName>
        <fullName evidence="5">Calcineurin-like phosphoesterase domain-containing protein</fullName>
    </recommendedName>
</protein>
<dbReference type="InterPro" id="IPR029052">
    <property type="entry name" value="Metallo-depent_PP-like"/>
</dbReference>
<gene>
    <name evidence="3" type="ORF">CKF54_06695</name>
</gene>
<feature type="compositionally biased region" description="Low complexity" evidence="2">
    <location>
        <begin position="452"/>
        <end position="474"/>
    </location>
</feature>
<dbReference type="GO" id="GO:0016020">
    <property type="term" value="C:membrane"/>
    <property type="evidence" value="ECO:0007669"/>
    <property type="project" value="GOC"/>
</dbReference>
<evidence type="ECO:0000313" key="4">
    <source>
        <dbReference type="Proteomes" id="UP000265691"/>
    </source>
</evidence>
<dbReference type="PANTHER" id="PTHR34990:SF1">
    <property type="entry name" value="UDP-2,3-DIACYLGLUCOSAMINE HYDROLASE"/>
    <property type="match status" value="1"/>
</dbReference>
<dbReference type="AlphaFoldDB" id="A0A3A1Y2I2"/>
<evidence type="ECO:0000256" key="1">
    <source>
        <dbReference type="ARBA" id="ARBA00022801"/>
    </source>
</evidence>
<evidence type="ECO:0000313" key="3">
    <source>
        <dbReference type="EMBL" id="RIY31428.1"/>
    </source>
</evidence>
<accession>A0A3A1Y2I2</accession>
<dbReference type="RefSeq" id="WP_119525589.1">
    <property type="nucleotide sequence ID" value="NZ_NRHC01000094.1"/>
</dbReference>
<evidence type="ECO:0008006" key="5">
    <source>
        <dbReference type="Google" id="ProtNLM"/>
    </source>
</evidence>
<proteinExistence type="predicted"/>
<comment type="caution">
    <text evidence="3">The sequence shown here is derived from an EMBL/GenBank/DDBJ whole genome shotgun (WGS) entry which is preliminary data.</text>
</comment>
<dbReference type="Proteomes" id="UP000265691">
    <property type="component" value="Unassembled WGS sequence"/>
</dbReference>
<evidence type="ECO:0000256" key="2">
    <source>
        <dbReference type="SAM" id="MobiDB-lite"/>
    </source>
</evidence>
<dbReference type="PANTHER" id="PTHR34990">
    <property type="entry name" value="UDP-2,3-DIACYLGLUCOSAMINE HYDROLASE-RELATED"/>
    <property type="match status" value="1"/>
</dbReference>
<keyword evidence="1" id="KW-0378">Hydrolase</keyword>
<name>A0A3A1Y2I2_9GAMM</name>
<reference evidence="3 4" key="1">
    <citation type="submission" date="2017-08" db="EMBL/GenBank/DDBJ databases">
        <title>Reclassification of Bisgaard taxon 37 and 44.</title>
        <authorList>
            <person name="Christensen H."/>
        </authorList>
    </citation>
    <scope>NUCLEOTIDE SEQUENCE [LARGE SCALE GENOMIC DNA]</scope>
    <source>
        <strain evidence="3 4">B96_3</strain>
    </source>
</reference>
<feature type="region of interest" description="Disordered" evidence="2">
    <location>
        <begin position="438"/>
        <end position="516"/>
    </location>
</feature>
<dbReference type="Gene3D" id="3.60.21.10">
    <property type="match status" value="1"/>
</dbReference>
<feature type="compositionally biased region" description="Polar residues" evidence="2">
    <location>
        <begin position="480"/>
        <end position="516"/>
    </location>
</feature>
<dbReference type="OrthoDB" id="9783283at2"/>
<sequence>MDNYTLPFLTRIEGDDLTLYNFFVSDLHLDASTNELEQLFTNFVDKLTQLAIDHRLQAHIRLFILGDFLALGIGDFIPDWFKPIQAKLLAFKEAGGEIFFMVGNRDFLLGKKFCKAIGAIYLPENTLIDFSINQEGDKATLATFTQLDPQVATLSNYTFTNRDSLLNELRYKSKTLDQAQDPEGLRLWLCHGDNLCLADEAYQRYRRVVRSGFVRFIEKIIPTFLVKAIANRISQASKAKRKQQEELLTATINANNSSNSASLSNQEQASLGQASTLDMADIELNYTAYLAHMSQANLMIYGHIHRQRMLNWSQAYGQRAPQIHSYQNIHEFIDFGNLAKMRDREAYSEVDSLYPIPVGKIRTFTASNNLRGVKEQEQALTTWDKLQLLNQDFFVLDPQENNSSFYGISMADWLSQADLDKQQARQEQALRAWQETAQDDLEQESAQATCPKSKSATTSQASSQTNAQASSQTNPPEVASAQNTGASANAGSGVTTGADTNANASTGTNTQEPLRVQTCNPQDLQERMEKAIALCTQPQSRASVALLVQEAFKEGKAINRFTFAFIDPENL</sequence>
<dbReference type="GO" id="GO:0008758">
    <property type="term" value="F:UDP-2,3-diacylglucosamine hydrolase activity"/>
    <property type="evidence" value="ECO:0007669"/>
    <property type="project" value="TreeGrafter"/>
</dbReference>
<dbReference type="SUPFAM" id="SSF56300">
    <property type="entry name" value="Metallo-dependent phosphatases"/>
    <property type="match status" value="1"/>
</dbReference>
<dbReference type="InterPro" id="IPR043461">
    <property type="entry name" value="LpxH-like"/>
</dbReference>
<dbReference type="GO" id="GO:0009245">
    <property type="term" value="P:lipid A biosynthetic process"/>
    <property type="evidence" value="ECO:0007669"/>
    <property type="project" value="TreeGrafter"/>
</dbReference>